<evidence type="ECO:0000256" key="1">
    <source>
        <dbReference type="SAM" id="MobiDB-lite"/>
    </source>
</evidence>
<evidence type="ECO:0000313" key="3">
    <source>
        <dbReference type="Proteomes" id="UP000187941"/>
    </source>
</evidence>
<gene>
    <name evidence="2" type="ORF">AWR27_22380</name>
</gene>
<dbReference type="Proteomes" id="UP000187941">
    <property type="component" value="Chromosome"/>
</dbReference>
<dbReference type="EMBL" id="CP014263">
    <property type="protein sequence ID" value="AQG81808.1"/>
    <property type="molecule type" value="Genomic_DNA"/>
</dbReference>
<dbReference type="RefSeq" id="WP_077133286.1">
    <property type="nucleotide sequence ID" value="NZ_CP014263.1"/>
</dbReference>
<dbReference type="KEGG" id="smon:AWR27_22380"/>
<name>A0A1P9X2I1_9BACT</name>
<dbReference type="OrthoDB" id="661524at2"/>
<dbReference type="AlphaFoldDB" id="A0A1P9X2I1"/>
<sequence>MSVFSKDAGRFLNPHETESLTGCYRDRKVEVGLKADEYIRSEFFGLNQVMELLGQEGCVGLRVHHAKRWEDADGNPTETGKGQLKPRVLLTGVYADGKDMPIKTSKAGMKDDDGNGSLGDGHTCPPHCKS</sequence>
<feature type="region of interest" description="Disordered" evidence="1">
    <location>
        <begin position="101"/>
        <end position="130"/>
    </location>
</feature>
<protein>
    <submittedName>
        <fullName evidence="2">Uncharacterized protein</fullName>
    </submittedName>
</protein>
<evidence type="ECO:0000313" key="2">
    <source>
        <dbReference type="EMBL" id="AQG81808.1"/>
    </source>
</evidence>
<dbReference type="STRING" id="1178516.AWR27_22380"/>
<keyword evidence="3" id="KW-1185">Reference proteome</keyword>
<reference evidence="2 3" key="1">
    <citation type="submission" date="2016-01" db="EMBL/GenBank/DDBJ databases">
        <authorList>
            <person name="Oliw E.H."/>
        </authorList>
    </citation>
    <scope>NUCLEOTIDE SEQUENCE [LARGE SCALE GENOMIC DNA]</scope>
    <source>
        <strain evidence="2 3">DY10</strain>
    </source>
</reference>
<accession>A0A1P9X2I1</accession>
<organism evidence="2 3">
    <name type="scientific">Spirosoma montaniterrae</name>
    <dbReference type="NCBI Taxonomy" id="1178516"/>
    <lineage>
        <taxon>Bacteria</taxon>
        <taxon>Pseudomonadati</taxon>
        <taxon>Bacteroidota</taxon>
        <taxon>Cytophagia</taxon>
        <taxon>Cytophagales</taxon>
        <taxon>Cytophagaceae</taxon>
        <taxon>Spirosoma</taxon>
    </lineage>
</organism>
<proteinExistence type="predicted"/>